<dbReference type="InterPro" id="IPR036236">
    <property type="entry name" value="Znf_C2H2_sf"/>
</dbReference>
<dbReference type="PANTHER" id="PTHR23235:SF156">
    <property type="entry name" value="KRUPPEL-LIKE FACTOR 18"/>
    <property type="match status" value="1"/>
</dbReference>
<dbReference type="PROSITE" id="PS00028">
    <property type="entry name" value="ZINC_FINGER_C2H2_1"/>
    <property type="match status" value="2"/>
</dbReference>
<dbReference type="GO" id="GO:0008270">
    <property type="term" value="F:zinc ion binding"/>
    <property type="evidence" value="ECO:0007669"/>
    <property type="project" value="UniProtKB-KW"/>
</dbReference>
<evidence type="ECO:0000256" key="3">
    <source>
        <dbReference type="ARBA" id="ARBA00022833"/>
    </source>
</evidence>
<keyword evidence="7" id="KW-1185">Reference proteome</keyword>
<dbReference type="PROSITE" id="PS50157">
    <property type="entry name" value="ZINC_FINGER_C2H2_2"/>
    <property type="match status" value="2"/>
</dbReference>
<proteinExistence type="predicted"/>
<evidence type="ECO:0000256" key="1">
    <source>
        <dbReference type="ARBA" id="ARBA00022723"/>
    </source>
</evidence>
<organism evidence="7 8">
    <name type="scientific">Globodera pallida</name>
    <name type="common">Potato cyst nematode worm</name>
    <name type="synonym">Heterodera pallida</name>
    <dbReference type="NCBI Taxonomy" id="36090"/>
    <lineage>
        <taxon>Eukaryota</taxon>
        <taxon>Metazoa</taxon>
        <taxon>Ecdysozoa</taxon>
        <taxon>Nematoda</taxon>
        <taxon>Chromadorea</taxon>
        <taxon>Rhabditida</taxon>
        <taxon>Tylenchina</taxon>
        <taxon>Tylenchomorpha</taxon>
        <taxon>Tylenchoidea</taxon>
        <taxon>Heteroderidae</taxon>
        <taxon>Heteroderinae</taxon>
        <taxon>Globodera</taxon>
    </lineage>
</organism>
<evidence type="ECO:0000313" key="7">
    <source>
        <dbReference type="Proteomes" id="UP000050741"/>
    </source>
</evidence>
<dbReference type="GO" id="GO:0000981">
    <property type="term" value="F:DNA-binding transcription factor activity, RNA polymerase II-specific"/>
    <property type="evidence" value="ECO:0007669"/>
    <property type="project" value="TreeGrafter"/>
</dbReference>
<dbReference type="AlphaFoldDB" id="A0A183CFW2"/>
<dbReference type="SUPFAM" id="SSF57667">
    <property type="entry name" value="beta-beta-alpha zinc fingers"/>
    <property type="match status" value="1"/>
</dbReference>
<sequence>MGARARTYFRRENPKIGAQLPANSEHTMTDQVMGRDEGGGRSLTSATGGRARGDPQSRRTRSMLFEQAANDVRKAGQANVGRMSRRTTVLGLSIMSNEQPNLLNHIQQQKVALPSCATTTTATSIANNEIRQDLLEYVFGAGVASNLSPFDRSLLSTTGSILPLETPMLIHQQHNQHHQLMLLQQTNASSAVNCRASPFLSSFQNTMPSALSSMPNSVHALSAAPTSHSSYLYHCSDGPPPPHASSAALSPMLTPIPVLLHSPLIIEALNNAHQQQQLLQSPVIQQMLLMNSNNNSSGSIANKTVEIATKMITATNNQFHQQLASSASASYKPHSQLAQQSPLDSSSPCSSSSSFPQTPHQYVVVPPPPIRLGSPPNPRRKRNMAITERCTAPEIILKWRMTEEKEEERDIEGHDSDGWEKQQMPSKPMRHQHRCGHPGCGKAYSKSSHLKAHLRTHSGEKPFRCDWKDCGWCFARSDELTRHYRRHTGYRPFQCAYCSSEMRFARSDHLKSHVKNRHPGMVI</sequence>
<dbReference type="GO" id="GO:0000978">
    <property type="term" value="F:RNA polymerase II cis-regulatory region sequence-specific DNA binding"/>
    <property type="evidence" value="ECO:0007669"/>
    <property type="project" value="TreeGrafter"/>
</dbReference>
<dbReference type="InterPro" id="IPR013087">
    <property type="entry name" value="Znf_C2H2_type"/>
</dbReference>
<feature type="compositionally biased region" description="Polar residues" evidence="5">
    <location>
        <begin position="21"/>
        <end position="30"/>
    </location>
</feature>
<dbReference type="FunFam" id="3.30.160.60:FF:000007">
    <property type="entry name" value="Basic krueppel-like factor 3"/>
    <property type="match status" value="1"/>
</dbReference>
<feature type="region of interest" description="Disordered" evidence="5">
    <location>
        <begin position="1"/>
        <end position="59"/>
    </location>
</feature>
<name>A0A183CFW2_GLOPA</name>
<dbReference type="SMART" id="SM00355">
    <property type="entry name" value="ZnF_C2H2"/>
    <property type="match status" value="3"/>
</dbReference>
<keyword evidence="1" id="KW-0479">Metal-binding</keyword>
<keyword evidence="3" id="KW-0862">Zinc</keyword>
<keyword evidence="2 4" id="KW-0863">Zinc-finger</keyword>
<feature type="region of interest" description="Disordered" evidence="5">
    <location>
        <begin position="403"/>
        <end position="438"/>
    </location>
</feature>
<evidence type="ECO:0000256" key="5">
    <source>
        <dbReference type="SAM" id="MobiDB-lite"/>
    </source>
</evidence>
<feature type="compositionally biased region" description="Basic and acidic residues" evidence="5">
    <location>
        <begin position="411"/>
        <end position="420"/>
    </location>
</feature>
<feature type="domain" description="C2H2-type" evidence="6">
    <location>
        <begin position="433"/>
        <end position="462"/>
    </location>
</feature>
<feature type="region of interest" description="Disordered" evidence="5">
    <location>
        <begin position="325"/>
        <end position="383"/>
    </location>
</feature>
<accession>A0A183CFW2</accession>
<feature type="domain" description="C2H2-type" evidence="6">
    <location>
        <begin position="463"/>
        <end position="492"/>
    </location>
</feature>
<dbReference type="Pfam" id="PF00096">
    <property type="entry name" value="zf-C2H2"/>
    <property type="match status" value="2"/>
</dbReference>
<reference evidence="8" key="2">
    <citation type="submission" date="2016-06" db="UniProtKB">
        <authorList>
            <consortium name="WormBaseParasite"/>
        </authorList>
    </citation>
    <scope>IDENTIFICATION</scope>
</reference>
<dbReference type="Gene3D" id="3.30.160.60">
    <property type="entry name" value="Classic Zinc Finger"/>
    <property type="match status" value="3"/>
</dbReference>
<reference evidence="7" key="1">
    <citation type="submission" date="2014-05" db="EMBL/GenBank/DDBJ databases">
        <title>The genome and life-stage specific transcriptomes of Globodera pallida elucidate key aspects of plant parasitism by a cyst nematode.</title>
        <authorList>
            <person name="Cotton J.A."/>
            <person name="Lilley C.J."/>
            <person name="Jones L.M."/>
            <person name="Kikuchi T."/>
            <person name="Reid A.J."/>
            <person name="Thorpe P."/>
            <person name="Tsai I.J."/>
            <person name="Beasley H."/>
            <person name="Blok V."/>
            <person name="Cock P.J.A."/>
            <person name="Van den Akker S.E."/>
            <person name="Holroyd N."/>
            <person name="Hunt M."/>
            <person name="Mantelin S."/>
            <person name="Naghra H."/>
            <person name="Pain A."/>
            <person name="Palomares-Rius J.E."/>
            <person name="Zarowiecki M."/>
            <person name="Berriman M."/>
            <person name="Jones J.T."/>
            <person name="Urwin P.E."/>
        </authorList>
    </citation>
    <scope>NUCLEOTIDE SEQUENCE [LARGE SCALE GENOMIC DNA]</scope>
    <source>
        <strain evidence="7">Lindley</strain>
    </source>
</reference>
<dbReference type="WBParaSite" id="GPLIN_001176700">
    <property type="protein sequence ID" value="GPLIN_001176700"/>
    <property type="gene ID" value="GPLIN_001176700"/>
</dbReference>
<dbReference type="Proteomes" id="UP000050741">
    <property type="component" value="Unassembled WGS sequence"/>
</dbReference>
<evidence type="ECO:0000256" key="2">
    <source>
        <dbReference type="ARBA" id="ARBA00022771"/>
    </source>
</evidence>
<evidence type="ECO:0000313" key="8">
    <source>
        <dbReference type="WBParaSite" id="GPLIN_001176700"/>
    </source>
</evidence>
<evidence type="ECO:0000259" key="6">
    <source>
        <dbReference type="PROSITE" id="PS50157"/>
    </source>
</evidence>
<evidence type="ECO:0000256" key="4">
    <source>
        <dbReference type="PROSITE-ProRule" id="PRU00042"/>
    </source>
</evidence>
<protein>
    <submittedName>
        <fullName evidence="8">C2H2-type domain-containing protein</fullName>
    </submittedName>
</protein>
<feature type="compositionally biased region" description="Low complexity" evidence="5">
    <location>
        <begin position="339"/>
        <end position="361"/>
    </location>
</feature>
<dbReference type="PANTHER" id="PTHR23235">
    <property type="entry name" value="KRUEPPEL-LIKE TRANSCRIPTION FACTOR"/>
    <property type="match status" value="1"/>
</dbReference>